<dbReference type="Pfam" id="PF08281">
    <property type="entry name" value="Sigma70_r4_2"/>
    <property type="match status" value="1"/>
</dbReference>
<proteinExistence type="inferred from homology"/>
<dbReference type="CDD" id="cd06171">
    <property type="entry name" value="Sigma70_r4"/>
    <property type="match status" value="1"/>
</dbReference>
<dbReference type="InterPro" id="IPR013324">
    <property type="entry name" value="RNA_pol_sigma_r3/r4-like"/>
</dbReference>
<comment type="caution">
    <text evidence="7">The sequence shown here is derived from an EMBL/GenBank/DDBJ whole genome shotgun (WGS) entry which is preliminary data.</text>
</comment>
<organism evidence="7 8">
    <name type="scientific">Tectimicrobiota bacterium</name>
    <dbReference type="NCBI Taxonomy" id="2528274"/>
    <lineage>
        <taxon>Bacteria</taxon>
        <taxon>Pseudomonadati</taxon>
        <taxon>Nitrospinota/Tectimicrobiota group</taxon>
        <taxon>Candidatus Tectimicrobiota</taxon>
    </lineage>
</organism>
<feature type="domain" description="RNA polymerase sigma-70 region 2" evidence="5">
    <location>
        <begin position="12"/>
        <end position="77"/>
    </location>
</feature>
<evidence type="ECO:0000256" key="3">
    <source>
        <dbReference type="ARBA" id="ARBA00023082"/>
    </source>
</evidence>
<dbReference type="InterPro" id="IPR039425">
    <property type="entry name" value="RNA_pol_sigma-70-like"/>
</dbReference>
<dbReference type="InterPro" id="IPR014284">
    <property type="entry name" value="RNA_pol_sigma-70_dom"/>
</dbReference>
<keyword evidence="3" id="KW-0731">Sigma factor</keyword>
<sequence length="201" mass="23356">MSKQASDEFSRLVTEYRPKIYRLIHAMVQDRAEAEDLTQETLIKIYQNLPSLEDQSKLSGWIYRIATNLCRDRFRQSSCRQYARTSSLEEIEGEIEEAILTPNGVEPHPTVEEVIEQNAMGECVQELLRCLPEDYRIVIVLHDLEGLKNHEVAQILDCSTDAVKIRLHRARGRLKEKLLARCGFSRNERNVFACEPKREPR</sequence>
<gene>
    <name evidence="7" type="ORF">HYY20_10120</name>
</gene>
<evidence type="ECO:0000259" key="5">
    <source>
        <dbReference type="Pfam" id="PF04542"/>
    </source>
</evidence>
<dbReference type="NCBIfam" id="TIGR02937">
    <property type="entry name" value="sigma70-ECF"/>
    <property type="match status" value="1"/>
</dbReference>
<reference evidence="7" key="1">
    <citation type="submission" date="2020-07" db="EMBL/GenBank/DDBJ databases">
        <title>Huge and variable diversity of episymbiotic CPR bacteria and DPANN archaea in groundwater ecosystems.</title>
        <authorList>
            <person name="He C.Y."/>
            <person name="Keren R."/>
            <person name="Whittaker M."/>
            <person name="Farag I.F."/>
            <person name="Doudna J."/>
            <person name="Cate J.H.D."/>
            <person name="Banfield J.F."/>
        </authorList>
    </citation>
    <scope>NUCLEOTIDE SEQUENCE</scope>
    <source>
        <strain evidence="7">NC_groundwater_672_Ag_B-0.1um_62_36</strain>
    </source>
</reference>
<dbReference type="GO" id="GO:0006352">
    <property type="term" value="P:DNA-templated transcription initiation"/>
    <property type="evidence" value="ECO:0007669"/>
    <property type="project" value="InterPro"/>
</dbReference>
<dbReference type="Gene3D" id="1.10.1740.10">
    <property type="match status" value="1"/>
</dbReference>
<evidence type="ECO:0000256" key="1">
    <source>
        <dbReference type="ARBA" id="ARBA00010641"/>
    </source>
</evidence>
<dbReference type="Gene3D" id="1.10.10.10">
    <property type="entry name" value="Winged helix-like DNA-binding domain superfamily/Winged helix DNA-binding domain"/>
    <property type="match status" value="1"/>
</dbReference>
<accession>A0A932CPN8</accession>
<dbReference type="PANTHER" id="PTHR43133">
    <property type="entry name" value="RNA POLYMERASE ECF-TYPE SIGMA FACTO"/>
    <property type="match status" value="1"/>
</dbReference>
<protein>
    <submittedName>
        <fullName evidence="7">RNA polymerase sigma factor</fullName>
    </submittedName>
</protein>
<dbReference type="InterPro" id="IPR013325">
    <property type="entry name" value="RNA_pol_sigma_r2"/>
</dbReference>
<dbReference type="InterPro" id="IPR007627">
    <property type="entry name" value="RNA_pol_sigma70_r2"/>
</dbReference>
<dbReference type="GO" id="GO:0016987">
    <property type="term" value="F:sigma factor activity"/>
    <property type="evidence" value="ECO:0007669"/>
    <property type="project" value="UniProtKB-KW"/>
</dbReference>
<keyword evidence="2" id="KW-0805">Transcription regulation</keyword>
<evidence type="ECO:0000313" key="8">
    <source>
        <dbReference type="Proteomes" id="UP000769766"/>
    </source>
</evidence>
<evidence type="ECO:0000313" key="7">
    <source>
        <dbReference type="EMBL" id="MBI2877226.1"/>
    </source>
</evidence>
<dbReference type="Pfam" id="PF04542">
    <property type="entry name" value="Sigma70_r2"/>
    <property type="match status" value="1"/>
</dbReference>
<dbReference type="EMBL" id="JACPRF010000306">
    <property type="protein sequence ID" value="MBI2877226.1"/>
    <property type="molecule type" value="Genomic_DNA"/>
</dbReference>
<feature type="domain" description="RNA polymerase sigma factor 70 region 4 type 2" evidence="6">
    <location>
        <begin position="122"/>
        <end position="174"/>
    </location>
</feature>
<dbReference type="InterPro" id="IPR036388">
    <property type="entry name" value="WH-like_DNA-bd_sf"/>
</dbReference>
<evidence type="ECO:0000256" key="2">
    <source>
        <dbReference type="ARBA" id="ARBA00023015"/>
    </source>
</evidence>
<dbReference type="PANTHER" id="PTHR43133:SF51">
    <property type="entry name" value="RNA POLYMERASE SIGMA FACTOR"/>
    <property type="match status" value="1"/>
</dbReference>
<evidence type="ECO:0000259" key="6">
    <source>
        <dbReference type="Pfam" id="PF08281"/>
    </source>
</evidence>
<name>A0A932CPN8_UNCTE</name>
<dbReference type="SUPFAM" id="SSF88659">
    <property type="entry name" value="Sigma3 and sigma4 domains of RNA polymerase sigma factors"/>
    <property type="match status" value="1"/>
</dbReference>
<dbReference type="InterPro" id="IPR013249">
    <property type="entry name" value="RNA_pol_sigma70_r4_t2"/>
</dbReference>
<dbReference type="SUPFAM" id="SSF88946">
    <property type="entry name" value="Sigma2 domain of RNA polymerase sigma factors"/>
    <property type="match status" value="1"/>
</dbReference>
<comment type="similarity">
    <text evidence="1">Belongs to the sigma-70 factor family. ECF subfamily.</text>
</comment>
<keyword evidence="4" id="KW-0804">Transcription</keyword>
<dbReference type="AlphaFoldDB" id="A0A932CPN8"/>
<evidence type="ECO:0000256" key="4">
    <source>
        <dbReference type="ARBA" id="ARBA00023163"/>
    </source>
</evidence>
<dbReference type="GO" id="GO:0003677">
    <property type="term" value="F:DNA binding"/>
    <property type="evidence" value="ECO:0007669"/>
    <property type="project" value="InterPro"/>
</dbReference>
<dbReference type="Proteomes" id="UP000769766">
    <property type="component" value="Unassembled WGS sequence"/>
</dbReference>